<organism evidence="2 3">
    <name type="scientific">Microtetraspora malaysiensis</name>
    <dbReference type="NCBI Taxonomy" id="161358"/>
    <lineage>
        <taxon>Bacteria</taxon>
        <taxon>Bacillati</taxon>
        <taxon>Actinomycetota</taxon>
        <taxon>Actinomycetes</taxon>
        <taxon>Streptosporangiales</taxon>
        <taxon>Streptosporangiaceae</taxon>
        <taxon>Microtetraspora</taxon>
    </lineage>
</organism>
<sequence length="106" mass="11495">MNSMFAELISRRDQVRAIVEAIGQDIRLEAVTPAKARELYLAQGGFAAANADFLTGFQTYSGEEADSAQVEESAPAASAPMPTSEEVTGKPARTFADWARDHVRDF</sequence>
<evidence type="ECO:0000313" key="3">
    <source>
        <dbReference type="Proteomes" id="UP001602013"/>
    </source>
</evidence>
<evidence type="ECO:0000313" key="2">
    <source>
        <dbReference type="EMBL" id="MFF3668028.1"/>
    </source>
</evidence>
<dbReference type="RefSeq" id="WP_387413392.1">
    <property type="nucleotide sequence ID" value="NZ_JBIASD010000013.1"/>
</dbReference>
<comment type="caution">
    <text evidence="2">The sequence shown here is derived from an EMBL/GenBank/DDBJ whole genome shotgun (WGS) entry which is preliminary data.</text>
</comment>
<evidence type="ECO:0000256" key="1">
    <source>
        <dbReference type="SAM" id="MobiDB-lite"/>
    </source>
</evidence>
<gene>
    <name evidence="2" type="ORF">ACFYXI_20810</name>
</gene>
<dbReference type="Proteomes" id="UP001602013">
    <property type="component" value="Unassembled WGS sequence"/>
</dbReference>
<accession>A0ABW6ST17</accession>
<feature type="region of interest" description="Disordered" evidence="1">
    <location>
        <begin position="64"/>
        <end position="93"/>
    </location>
</feature>
<keyword evidence="3" id="KW-1185">Reference proteome</keyword>
<name>A0ABW6ST17_9ACTN</name>
<feature type="compositionally biased region" description="Low complexity" evidence="1">
    <location>
        <begin position="71"/>
        <end position="86"/>
    </location>
</feature>
<dbReference type="Gene3D" id="3.40.50.720">
    <property type="entry name" value="NAD(P)-binding Rossmann-like Domain"/>
    <property type="match status" value="1"/>
</dbReference>
<protein>
    <submittedName>
        <fullName evidence="2">Uncharacterized protein</fullName>
    </submittedName>
</protein>
<reference evidence="2 3" key="1">
    <citation type="submission" date="2024-10" db="EMBL/GenBank/DDBJ databases">
        <title>The Natural Products Discovery Center: Release of the First 8490 Sequenced Strains for Exploring Actinobacteria Biosynthetic Diversity.</title>
        <authorList>
            <person name="Kalkreuter E."/>
            <person name="Kautsar S.A."/>
            <person name="Yang D."/>
            <person name="Bader C.D."/>
            <person name="Teijaro C.N."/>
            <person name="Fluegel L."/>
            <person name="Davis C.M."/>
            <person name="Simpson J.R."/>
            <person name="Lauterbach L."/>
            <person name="Steele A.D."/>
            <person name="Gui C."/>
            <person name="Meng S."/>
            <person name="Li G."/>
            <person name="Viehrig K."/>
            <person name="Ye F."/>
            <person name="Su P."/>
            <person name="Kiefer A.F."/>
            <person name="Nichols A."/>
            <person name="Cepeda A.J."/>
            <person name="Yan W."/>
            <person name="Fan B."/>
            <person name="Jiang Y."/>
            <person name="Adhikari A."/>
            <person name="Zheng C.-J."/>
            <person name="Schuster L."/>
            <person name="Cowan T.M."/>
            <person name="Smanski M.J."/>
            <person name="Chevrette M.G."/>
            <person name="De Carvalho L.P.S."/>
            <person name="Shen B."/>
        </authorList>
    </citation>
    <scope>NUCLEOTIDE SEQUENCE [LARGE SCALE GENOMIC DNA]</scope>
    <source>
        <strain evidence="2 3">NPDC002173</strain>
    </source>
</reference>
<proteinExistence type="predicted"/>
<dbReference type="EMBL" id="JBIASD010000013">
    <property type="protein sequence ID" value="MFF3668028.1"/>
    <property type="molecule type" value="Genomic_DNA"/>
</dbReference>